<name>M3AHP7_PSEFD</name>
<evidence type="ECO:0008006" key="5">
    <source>
        <dbReference type="Google" id="ProtNLM"/>
    </source>
</evidence>
<dbReference type="eggNOG" id="ENOG502RZFH">
    <property type="taxonomic scope" value="Eukaryota"/>
</dbReference>
<dbReference type="EMBL" id="KB446557">
    <property type="protein sequence ID" value="EME84111.1"/>
    <property type="molecule type" value="Genomic_DNA"/>
</dbReference>
<dbReference type="InterPro" id="IPR021833">
    <property type="entry name" value="DUF3425"/>
</dbReference>
<dbReference type="OrthoDB" id="4161589at2759"/>
<dbReference type="VEuPathDB" id="FungiDB:MYCFIDRAFT_187259"/>
<dbReference type="AlphaFoldDB" id="M3AHP7"/>
<dbReference type="RefSeq" id="XP_007924735.1">
    <property type="nucleotide sequence ID" value="XM_007926544.1"/>
</dbReference>
<feature type="compositionally biased region" description="Basic and acidic residues" evidence="2">
    <location>
        <begin position="204"/>
        <end position="214"/>
    </location>
</feature>
<dbReference type="Gene3D" id="1.20.5.170">
    <property type="match status" value="1"/>
</dbReference>
<evidence type="ECO:0000313" key="3">
    <source>
        <dbReference type="EMBL" id="EME84111.1"/>
    </source>
</evidence>
<dbReference type="PANTHER" id="PTHR37012">
    <property type="entry name" value="B-ZIP TRANSCRIPTION FACTOR (EUROFUNG)-RELATED"/>
    <property type="match status" value="1"/>
</dbReference>
<keyword evidence="4" id="KW-1185">Reference proteome</keyword>
<feature type="coiled-coil region" evidence="1">
    <location>
        <begin position="92"/>
        <end position="145"/>
    </location>
</feature>
<accession>M3AHP7</accession>
<dbReference type="GeneID" id="19334916"/>
<feature type="region of interest" description="Disordered" evidence="2">
    <location>
        <begin position="1"/>
        <end position="77"/>
    </location>
</feature>
<dbReference type="PANTHER" id="PTHR37012:SF2">
    <property type="entry name" value="BZIP DOMAIN-CONTAINING PROTEIN-RELATED"/>
    <property type="match status" value="1"/>
</dbReference>
<dbReference type="CDD" id="cd14688">
    <property type="entry name" value="bZIP_YAP"/>
    <property type="match status" value="1"/>
</dbReference>
<proteinExistence type="predicted"/>
<evidence type="ECO:0000256" key="2">
    <source>
        <dbReference type="SAM" id="MobiDB-lite"/>
    </source>
</evidence>
<feature type="compositionally biased region" description="Polar residues" evidence="2">
    <location>
        <begin position="179"/>
        <end position="189"/>
    </location>
</feature>
<feature type="region of interest" description="Disordered" evidence="2">
    <location>
        <begin position="168"/>
        <end position="230"/>
    </location>
</feature>
<evidence type="ECO:0000313" key="4">
    <source>
        <dbReference type="Proteomes" id="UP000016932"/>
    </source>
</evidence>
<protein>
    <recommendedName>
        <fullName evidence="5">BZIP transcription factor</fullName>
    </recommendedName>
</protein>
<organism evidence="3 4">
    <name type="scientific">Pseudocercospora fijiensis (strain CIRAD86)</name>
    <name type="common">Black leaf streak disease fungus</name>
    <name type="synonym">Mycosphaerella fijiensis</name>
    <dbReference type="NCBI Taxonomy" id="383855"/>
    <lineage>
        <taxon>Eukaryota</taxon>
        <taxon>Fungi</taxon>
        <taxon>Dikarya</taxon>
        <taxon>Ascomycota</taxon>
        <taxon>Pezizomycotina</taxon>
        <taxon>Dothideomycetes</taxon>
        <taxon>Dothideomycetidae</taxon>
        <taxon>Mycosphaerellales</taxon>
        <taxon>Mycosphaerellaceae</taxon>
        <taxon>Pseudocercospora</taxon>
    </lineage>
</organism>
<dbReference type="HOGENOM" id="CLU_020925_1_1_1"/>
<evidence type="ECO:0000256" key="1">
    <source>
        <dbReference type="SAM" id="Coils"/>
    </source>
</evidence>
<sequence>MSMPSPPAAATTKYPSYAIQPNGTQPEYQQAQQAVENASAALSQSENSDHTPTPNNVAAANGRKRRATGAPGSRGVANLTPEQLAKKRANDREAQRAIRERTRNTIDGLERRIRELESQQPFQDLQRVVQERDRALAECEELRRRLGAVAGIVSGASQQPSLNALTAQQSPLPPVAPGATQQAYSQVQGTEHHYEQSTQGNLHPDLRPSSDHATPESQGHANGYPDSEHQYHGERLGVNFLLDSPSDRQHASVSPTTPAFYRSQLDKPVYAQLTNVGPPSSPLDSLLIDFQNRHRDMLRDGASIEDAIGPEYPSFSAMLDSRLRCHPVSSLLIDILSKFPDIDSLPEKVAVLYMMFLILRWQICPCPKCYERLPEWIRPINEQIREPHSAWNDHLPWPHMRRQLTLGGSKFKFEDFFVPLTTTLSLNWLLPRDCVLISIPSNNSTESPQLMINPAFEHHLRSLQNWSVGSSFSKAFPELVDRTVRINDP</sequence>
<dbReference type="KEGG" id="pfj:MYCFIDRAFT_187259"/>
<dbReference type="Pfam" id="PF11905">
    <property type="entry name" value="DUF3425"/>
    <property type="match status" value="1"/>
</dbReference>
<keyword evidence="1" id="KW-0175">Coiled coil</keyword>
<dbReference type="Proteomes" id="UP000016932">
    <property type="component" value="Unassembled WGS sequence"/>
</dbReference>
<reference evidence="3 4" key="1">
    <citation type="journal article" date="2012" name="PLoS Pathog.">
        <title>Diverse lifestyles and strategies of plant pathogenesis encoded in the genomes of eighteen Dothideomycetes fungi.</title>
        <authorList>
            <person name="Ohm R.A."/>
            <person name="Feau N."/>
            <person name="Henrissat B."/>
            <person name="Schoch C.L."/>
            <person name="Horwitz B.A."/>
            <person name="Barry K.W."/>
            <person name="Condon B.J."/>
            <person name="Copeland A.C."/>
            <person name="Dhillon B."/>
            <person name="Glaser F."/>
            <person name="Hesse C.N."/>
            <person name="Kosti I."/>
            <person name="LaButti K."/>
            <person name="Lindquist E.A."/>
            <person name="Lucas S."/>
            <person name="Salamov A.A."/>
            <person name="Bradshaw R.E."/>
            <person name="Ciuffetti L."/>
            <person name="Hamelin R.C."/>
            <person name="Kema G.H.J."/>
            <person name="Lawrence C."/>
            <person name="Scott J.A."/>
            <person name="Spatafora J.W."/>
            <person name="Turgeon B.G."/>
            <person name="de Wit P.J.G.M."/>
            <person name="Zhong S."/>
            <person name="Goodwin S.B."/>
            <person name="Grigoriev I.V."/>
        </authorList>
    </citation>
    <scope>NUCLEOTIDE SEQUENCE [LARGE SCALE GENOMIC DNA]</scope>
    <source>
        <strain evidence="3 4">CIRAD86</strain>
    </source>
</reference>
<feature type="compositionally biased region" description="Polar residues" evidence="2">
    <location>
        <begin position="19"/>
        <end position="58"/>
    </location>
</feature>
<gene>
    <name evidence="3" type="ORF">MYCFIDRAFT_187259</name>
</gene>